<dbReference type="EMBL" id="JBFAUJ010000011">
    <property type="protein sequence ID" value="MEV8462840.1"/>
    <property type="molecule type" value="Genomic_DNA"/>
</dbReference>
<dbReference type="SUPFAM" id="SSF47413">
    <property type="entry name" value="lambda repressor-like DNA-binding domains"/>
    <property type="match status" value="1"/>
</dbReference>
<dbReference type="Proteomes" id="UP001553148">
    <property type="component" value="Unassembled WGS sequence"/>
</dbReference>
<evidence type="ECO:0000313" key="3">
    <source>
        <dbReference type="Proteomes" id="UP001553148"/>
    </source>
</evidence>
<dbReference type="SMART" id="SM00530">
    <property type="entry name" value="HTH_XRE"/>
    <property type="match status" value="1"/>
</dbReference>
<name>A0ABV3KVJ5_STRGS</name>
<protein>
    <submittedName>
        <fullName evidence="2">Helix-turn-helix transcriptional regulator</fullName>
    </submittedName>
</protein>
<dbReference type="Gene3D" id="1.10.260.40">
    <property type="entry name" value="lambda repressor-like DNA-binding domains"/>
    <property type="match status" value="1"/>
</dbReference>
<dbReference type="RefSeq" id="WP_275429345.1">
    <property type="nucleotide sequence ID" value="NZ_JBFAUJ010000011.1"/>
</dbReference>
<evidence type="ECO:0000259" key="1">
    <source>
        <dbReference type="PROSITE" id="PS50943"/>
    </source>
</evidence>
<dbReference type="PROSITE" id="PS50943">
    <property type="entry name" value="HTH_CROC1"/>
    <property type="match status" value="1"/>
</dbReference>
<feature type="domain" description="HTH cro/C1-type" evidence="1">
    <location>
        <begin position="8"/>
        <end position="62"/>
    </location>
</feature>
<reference evidence="2 3" key="1">
    <citation type="submission" date="2024-06" db="EMBL/GenBank/DDBJ databases">
        <title>The Natural Products Discovery Center: Release of the First 8490 Sequenced Strains for Exploring Actinobacteria Biosynthetic Diversity.</title>
        <authorList>
            <person name="Kalkreuter E."/>
            <person name="Kautsar S.A."/>
            <person name="Yang D."/>
            <person name="Bader C.D."/>
            <person name="Teijaro C.N."/>
            <person name="Fluegel L."/>
            <person name="Davis C.M."/>
            <person name="Simpson J.R."/>
            <person name="Lauterbach L."/>
            <person name="Steele A.D."/>
            <person name="Gui C."/>
            <person name="Meng S."/>
            <person name="Li G."/>
            <person name="Viehrig K."/>
            <person name="Ye F."/>
            <person name="Su P."/>
            <person name="Kiefer A.F."/>
            <person name="Nichols A."/>
            <person name="Cepeda A.J."/>
            <person name="Yan W."/>
            <person name="Fan B."/>
            <person name="Jiang Y."/>
            <person name="Adhikari A."/>
            <person name="Zheng C.-J."/>
            <person name="Schuster L."/>
            <person name="Cowan T.M."/>
            <person name="Smanski M.J."/>
            <person name="Chevrette M.G."/>
            <person name="De Carvalho L.P.S."/>
            <person name="Shen B."/>
        </authorList>
    </citation>
    <scope>NUCLEOTIDE SEQUENCE [LARGE SCALE GENOMIC DNA]</scope>
    <source>
        <strain evidence="2 3">NPDC052360</strain>
    </source>
</reference>
<accession>A0ABV3KVJ5</accession>
<dbReference type="Pfam" id="PF01381">
    <property type="entry name" value="HTH_3"/>
    <property type="match status" value="1"/>
</dbReference>
<comment type="caution">
    <text evidence="2">The sequence shown here is derived from an EMBL/GenBank/DDBJ whole genome shotgun (WGS) entry which is preliminary data.</text>
</comment>
<evidence type="ECO:0000313" key="2">
    <source>
        <dbReference type="EMBL" id="MEV8462840.1"/>
    </source>
</evidence>
<sequence length="68" mass="7501">MRPHPSAIRYRREALKMSLRTLSAKTGIHRGHLSRAERGLAGLGDDNIRKVAEALGVTPADITHEEKS</sequence>
<dbReference type="InterPro" id="IPR010982">
    <property type="entry name" value="Lambda_DNA-bd_dom_sf"/>
</dbReference>
<proteinExistence type="predicted"/>
<gene>
    <name evidence="2" type="ORF">AB0470_25190</name>
</gene>
<keyword evidence="3" id="KW-1185">Reference proteome</keyword>
<dbReference type="CDD" id="cd00093">
    <property type="entry name" value="HTH_XRE"/>
    <property type="match status" value="1"/>
</dbReference>
<dbReference type="InterPro" id="IPR001387">
    <property type="entry name" value="Cro/C1-type_HTH"/>
</dbReference>
<organism evidence="2 3">
    <name type="scientific">Streptomyces griseosporeus</name>
    <dbReference type="NCBI Taxonomy" id="1910"/>
    <lineage>
        <taxon>Bacteria</taxon>
        <taxon>Bacillati</taxon>
        <taxon>Actinomycetota</taxon>
        <taxon>Actinomycetes</taxon>
        <taxon>Kitasatosporales</taxon>
        <taxon>Streptomycetaceae</taxon>
        <taxon>Streptomyces</taxon>
    </lineage>
</organism>